<dbReference type="KEGG" id="pace:A6070_09525"/>
<accession>A0A1L3GCS4</accession>
<name>A0A1L3GCS4_SYNAC</name>
<dbReference type="OrthoDB" id="5406074at2"/>
<keyword evidence="2" id="KW-1185">Reference proteome</keyword>
<dbReference type="AlphaFoldDB" id="A0A1L3GCS4"/>
<proteinExistence type="predicted"/>
<sequence length="548" mass="59423">MTGTMSDLRYLLVAALLFGGLAFAPPALSSTAAKTDKQSANRVIVSEIETDAFTGALIADLEAGGFRVSQGYAALYTQQDCYDRTYPVLKNCFQANPAAPYVLPVVKLWPDEYVDPASVNAFVETDPGYSVTYRLDQREALVIYGEMPPPGRYMGLQTFAFSGHGLWKTKDYEMWANTPDLPFPMQYLFSTIPPDNPGSHRIITLSSLGDVVNNMVMERQSGYPFGEMRYFIVTPSAATDRAVREALQAQGVADNHIFTEQIPRQDEFGPIGPLGMGKNAIDFFTAFRYAVPDDNVAAEIWRANPPLKVLRVRAQESLGPAQRYGSLFYAPRTANSELDMEADLEDLVAAVCESVSNNTDLTSPDCAQLPPDSSFLANLVSDYGWTGPYCRDIGMDCLGDQQEAAYYFSTPRPTGSGEVYAVVATLATETDNAVYVGLSANDASIMGGVPNGTLLDTQLKGSADVYASTVANTDKFFVRYFTDNCAALEDVPGGMENCTEISGMSTQGDPALQGMIIISLRNYIAPGTTSGPDPSKLLTPRILTFTAP</sequence>
<gene>
    <name evidence="1" type="ORF">A7E75_00915</name>
</gene>
<reference evidence="1 2" key="1">
    <citation type="journal article" date="2017" name="Genome Announc.">
        <title>Complete Genome Sequences of Two Acetylene-Fermenting Pelobacter acetylenicus Strains.</title>
        <authorList>
            <person name="Sutton J.M."/>
            <person name="Baesman S.M."/>
            <person name="Fierst J.L."/>
            <person name="Poret-Peterson A.T."/>
            <person name="Oremland R.S."/>
            <person name="Dunlap D.S."/>
            <person name="Akob D.M."/>
        </authorList>
    </citation>
    <scope>NUCLEOTIDE SEQUENCE [LARGE SCALE GENOMIC DNA]</scope>
    <source>
        <strain evidence="1 2">DSM 3247</strain>
    </source>
</reference>
<protein>
    <submittedName>
        <fullName evidence="1">Uncharacterized protein</fullName>
    </submittedName>
</protein>
<dbReference type="EMBL" id="CP015518">
    <property type="protein sequence ID" value="APG23743.1"/>
    <property type="molecule type" value="Genomic_DNA"/>
</dbReference>
<dbReference type="RefSeq" id="WP_072285553.1">
    <property type="nucleotide sequence ID" value="NZ_CP015455.1"/>
</dbReference>
<organism evidence="1 2">
    <name type="scientific">Syntrophotalea acetylenica</name>
    <name type="common">Pelobacter acetylenicus</name>
    <dbReference type="NCBI Taxonomy" id="29542"/>
    <lineage>
        <taxon>Bacteria</taxon>
        <taxon>Pseudomonadati</taxon>
        <taxon>Thermodesulfobacteriota</taxon>
        <taxon>Desulfuromonadia</taxon>
        <taxon>Desulfuromonadales</taxon>
        <taxon>Syntrophotaleaceae</taxon>
        <taxon>Syntrophotalea</taxon>
    </lineage>
</organism>
<evidence type="ECO:0000313" key="2">
    <source>
        <dbReference type="Proteomes" id="UP000182264"/>
    </source>
</evidence>
<evidence type="ECO:0000313" key="1">
    <source>
        <dbReference type="EMBL" id="APG23743.1"/>
    </source>
</evidence>
<dbReference type="Proteomes" id="UP000182264">
    <property type="component" value="Chromosome"/>
</dbReference>